<evidence type="ECO:0000256" key="6">
    <source>
        <dbReference type="ARBA" id="ARBA00023027"/>
    </source>
</evidence>
<dbReference type="InterPro" id="IPR058192">
    <property type="entry name" value="WHD_ROQ1-like"/>
</dbReference>
<evidence type="ECO:0000313" key="9">
    <source>
        <dbReference type="Proteomes" id="UP000504610"/>
    </source>
</evidence>
<dbReference type="InterPro" id="IPR044974">
    <property type="entry name" value="Disease_R_plants"/>
</dbReference>
<dbReference type="FunFam" id="1.10.8.430:FF:000002">
    <property type="entry name" value="Disease resistance protein (TIR-NBS-LRR class)"/>
    <property type="match status" value="1"/>
</dbReference>
<dbReference type="PANTHER" id="PTHR11017">
    <property type="entry name" value="LEUCINE-RICH REPEAT-CONTAINING PROTEIN"/>
    <property type="match status" value="1"/>
</dbReference>
<dbReference type="InterPro" id="IPR011713">
    <property type="entry name" value="Leu-rich_rpt_3"/>
</dbReference>
<evidence type="ECO:0000256" key="2">
    <source>
        <dbReference type="ARBA" id="ARBA00022614"/>
    </source>
</evidence>
<dbReference type="GO" id="GO:0043531">
    <property type="term" value="F:ADP binding"/>
    <property type="evidence" value="ECO:0007669"/>
    <property type="project" value="InterPro"/>
</dbReference>
<evidence type="ECO:0000256" key="4">
    <source>
        <dbReference type="ARBA" id="ARBA00022801"/>
    </source>
</evidence>
<reference evidence="9" key="1">
    <citation type="journal article" date="2019" name="Database">
        <title>The radish genome database (RadishGD): an integrated information resource for radish genomics.</title>
        <authorList>
            <person name="Yu H.J."/>
            <person name="Baek S."/>
            <person name="Lee Y.J."/>
            <person name="Cho A."/>
            <person name="Mun J.H."/>
        </authorList>
    </citation>
    <scope>NUCLEOTIDE SEQUENCE [LARGE SCALE GENOMIC DNA]</scope>
    <source>
        <strain evidence="9">cv. WK10039</strain>
    </source>
</reference>
<dbReference type="SUPFAM" id="SSF46785">
    <property type="entry name" value="Winged helix' DNA-binding domain"/>
    <property type="match status" value="1"/>
</dbReference>
<dbReference type="GO" id="GO:0007165">
    <property type="term" value="P:signal transduction"/>
    <property type="evidence" value="ECO:0007669"/>
    <property type="project" value="InterPro"/>
</dbReference>
<keyword evidence="5" id="KW-0611">Plant defense</keyword>
<dbReference type="Pfam" id="PF01582">
    <property type="entry name" value="TIR"/>
    <property type="match status" value="1"/>
</dbReference>
<dbReference type="InterPro" id="IPR000157">
    <property type="entry name" value="TIR_dom"/>
</dbReference>
<dbReference type="InterPro" id="IPR002182">
    <property type="entry name" value="NB-ARC"/>
</dbReference>
<dbReference type="Gene3D" id="3.40.50.10140">
    <property type="entry name" value="Toll/interleukin-1 receptor homology (TIR) domain"/>
    <property type="match status" value="1"/>
</dbReference>
<dbReference type="Pfam" id="PF00931">
    <property type="entry name" value="NB-ARC"/>
    <property type="match status" value="1"/>
</dbReference>
<keyword evidence="9" id="KW-1185">Reference proteome</keyword>
<accession>A0A6J0N071</accession>
<protein>
    <recommendedName>
        <fullName evidence="1">ADP-ribosyl cyclase/cyclic ADP-ribose hydrolase</fullName>
        <ecNumber evidence="1">3.2.2.6</ecNumber>
    </recommendedName>
</protein>
<organism evidence="9 10">
    <name type="scientific">Raphanus sativus</name>
    <name type="common">Radish</name>
    <name type="synonym">Raphanus raphanistrum var. sativus</name>
    <dbReference type="NCBI Taxonomy" id="3726"/>
    <lineage>
        <taxon>Eukaryota</taxon>
        <taxon>Viridiplantae</taxon>
        <taxon>Streptophyta</taxon>
        <taxon>Embryophyta</taxon>
        <taxon>Tracheophyta</taxon>
        <taxon>Spermatophyta</taxon>
        <taxon>Magnoliopsida</taxon>
        <taxon>eudicotyledons</taxon>
        <taxon>Gunneridae</taxon>
        <taxon>Pentapetalae</taxon>
        <taxon>rosids</taxon>
        <taxon>malvids</taxon>
        <taxon>Brassicales</taxon>
        <taxon>Brassicaceae</taxon>
        <taxon>Brassiceae</taxon>
        <taxon>Raphanus</taxon>
    </lineage>
</organism>
<dbReference type="OrthoDB" id="1357022at2759"/>
<dbReference type="SUPFAM" id="SSF52058">
    <property type="entry name" value="L domain-like"/>
    <property type="match status" value="1"/>
</dbReference>
<dbReference type="Pfam" id="PF07725">
    <property type="entry name" value="LRR_3"/>
    <property type="match status" value="1"/>
</dbReference>
<dbReference type="InterPro" id="IPR003593">
    <property type="entry name" value="AAA+_ATPase"/>
</dbReference>
<dbReference type="GO" id="GO:0006952">
    <property type="term" value="P:defense response"/>
    <property type="evidence" value="ECO:0007669"/>
    <property type="project" value="UniProtKB-KW"/>
</dbReference>
<name>A0A6J0N071_RAPSA</name>
<keyword evidence="4" id="KW-0378">Hydrolase</keyword>
<reference evidence="10" key="2">
    <citation type="submission" date="2025-08" db="UniProtKB">
        <authorList>
            <consortium name="RefSeq"/>
        </authorList>
    </citation>
    <scope>IDENTIFICATION</scope>
    <source>
        <tissue evidence="10">Leaf</tissue>
    </source>
</reference>
<dbReference type="Pfam" id="PF23282">
    <property type="entry name" value="WHD_ROQ1"/>
    <property type="match status" value="1"/>
</dbReference>
<comment type="catalytic activity">
    <reaction evidence="7">
        <text>NAD(+) + H2O = ADP-D-ribose + nicotinamide + H(+)</text>
        <dbReference type="Rhea" id="RHEA:16301"/>
        <dbReference type="ChEBI" id="CHEBI:15377"/>
        <dbReference type="ChEBI" id="CHEBI:15378"/>
        <dbReference type="ChEBI" id="CHEBI:17154"/>
        <dbReference type="ChEBI" id="CHEBI:57540"/>
        <dbReference type="ChEBI" id="CHEBI:57967"/>
        <dbReference type="EC" id="3.2.2.6"/>
    </reaction>
    <physiologicalReaction direction="left-to-right" evidence="7">
        <dbReference type="Rhea" id="RHEA:16302"/>
    </physiologicalReaction>
</comment>
<sequence>MESSSSSSPSRNWRFNVFPSFCGEDLRRNFLSHFLKELQRKGITTFIDHEIKRSKAIGPELVAAIRESRIAVILLSKNYASSTWCLNELLQIMSCKEEMGQTVMPVFYEVDPSHVRKQAGDFGNIFEETCVGKSEEVRQRWSRALTDVSNLAGVDSRLWNNEADMIEKLALDISNALNVTPSKDFDDLVGIEAHIENLKPLVSLESSEVRMVGIWGPAGIGKTTIARALYARLSPTFQHSAFMENIKERYRRINLDRYGSKLHLQEECLSKLINHNDIKIPHLGVVRERLKDKRVLVVLDDVDELEQLIALAKEPRWFGSGSRIVVTTQDRQLLKAHGIDLVYKVELPSPTEALEIFWQSAFGQKQHPPCVGIRELALQVTRLAGYLPLGLTVLGSYLRGFSKEEWEYAMPRLTTSLDGKIEKTLRFSYDVLHGKDKAMFLHIACLFNGKNVDDIKALLENSNVDVDHGLKILADKSLVDTHWGRIHMHSLLQKMGREIVCQQSVHEPGKRQFLVDAEEIRDVLASNSGTGTVLGISFDVSKIHSELSISKEAFGGMHNLQFLEIYKKRNGRSRLNLPQGLNYLTHKLRLLHWDSFPMRSLPSKFSPDFLVELRMTSSKLEKLWQGIIPLRSLKVMDVSFSTKLKEIPHLSNATNLRKISARGCKSLSAFPHVPDSIEELELSYTGIKEVPPRIENLCMLQRLNMSDCNKLTNISINISNLENLEDVDFSDSTKGIPFTALVSWLCGLRKRLALRANNIEEMLPKCLPRKAYTTPVSLDLSRNEDIRTIPDCIKHISQLHKLDIGGCRKLTSLPQLPASLSELNAQECASLERIHGSFHNPDICLNFANCLKLSREARELICASPSRYAILPVEEAMVQKPFPRFLRYNYKACIKLVARSAVYDDDSGGIARIACCIRRKCDGSVVRDESRQSHIPVLVKDHLFTFGGSLILNKGNEPEVDATFSELMFDFKANIKMEIIGCQFTLLGGKRDYATYSRWNEEVSRLED</sequence>
<dbReference type="PRINTS" id="PR00364">
    <property type="entry name" value="DISEASERSIST"/>
</dbReference>
<dbReference type="InterPro" id="IPR035897">
    <property type="entry name" value="Toll_tir_struct_dom_sf"/>
</dbReference>
<dbReference type="EC" id="3.2.2.6" evidence="1"/>
<evidence type="ECO:0000259" key="8">
    <source>
        <dbReference type="PROSITE" id="PS50104"/>
    </source>
</evidence>
<dbReference type="InterPro" id="IPR036390">
    <property type="entry name" value="WH_DNA-bd_sf"/>
</dbReference>
<dbReference type="FunFam" id="3.40.50.10140:FF:000007">
    <property type="entry name" value="Disease resistance protein (TIR-NBS-LRR class)"/>
    <property type="match status" value="1"/>
</dbReference>
<dbReference type="SUPFAM" id="SSF52540">
    <property type="entry name" value="P-loop containing nucleoside triphosphate hydrolases"/>
    <property type="match status" value="1"/>
</dbReference>
<proteinExistence type="predicted"/>
<dbReference type="KEGG" id="rsz:108849098"/>
<dbReference type="PROSITE" id="PS50104">
    <property type="entry name" value="TIR"/>
    <property type="match status" value="1"/>
</dbReference>
<dbReference type="SMART" id="SM00382">
    <property type="entry name" value="AAA"/>
    <property type="match status" value="1"/>
</dbReference>
<dbReference type="Gene3D" id="3.40.50.300">
    <property type="entry name" value="P-loop containing nucleotide triphosphate hydrolases"/>
    <property type="match status" value="1"/>
</dbReference>
<dbReference type="InterPro" id="IPR042197">
    <property type="entry name" value="Apaf_helical"/>
</dbReference>
<keyword evidence="2" id="KW-0433">Leucine-rich repeat</keyword>
<evidence type="ECO:0000313" key="10">
    <source>
        <dbReference type="RefSeq" id="XP_018478105.2"/>
    </source>
</evidence>
<dbReference type="Proteomes" id="UP000504610">
    <property type="component" value="Chromosome 4"/>
</dbReference>
<dbReference type="InterPro" id="IPR027417">
    <property type="entry name" value="P-loop_NTPase"/>
</dbReference>
<dbReference type="PANTHER" id="PTHR11017:SF355">
    <property type="entry name" value="TIR DOMAIN-CONTAINING PROTEIN"/>
    <property type="match status" value="1"/>
</dbReference>
<dbReference type="FunFam" id="3.40.50.300:FF:001002">
    <property type="entry name" value="Disease resistance protein (TIR-NBS-LRR class)"/>
    <property type="match status" value="1"/>
</dbReference>
<dbReference type="RefSeq" id="XP_018478105.2">
    <property type="nucleotide sequence ID" value="XM_018622603.2"/>
</dbReference>
<dbReference type="GO" id="GO:0061809">
    <property type="term" value="F:NAD+ nucleosidase activity, cyclic ADP-ribose generating"/>
    <property type="evidence" value="ECO:0007669"/>
    <property type="project" value="UniProtKB-EC"/>
</dbReference>
<evidence type="ECO:0000256" key="5">
    <source>
        <dbReference type="ARBA" id="ARBA00022821"/>
    </source>
</evidence>
<keyword evidence="3" id="KW-0677">Repeat</keyword>
<dbReference type="Gene3D" id="1.10.8.430">
    <property type="entry name" value="Helical domain of apoptotic protease-activating factors"/>
    <property type="match status" value="1"/>
</dbReference>
<evidence type="ECO:0000256" key="1">
    <source>
        <dbReference type="ARBA" id="ARBA00011982"/>
    </source>
</evidence>
<evidence type="ECO:0000256" key="3">
    <source>
        <dbReference type="ARBA" id="ARBA00022737"/>
    </source>
</evidence>
<dbReference type="AlphaFoldDB" id="A0A6J0N071"/>
<feature type="domain" description="TIR" evidence="8">
    <location>
        <begin position="13"/>
        <end position="177"/>
    </location>
</feature>
<dbReference type="SMART" id="SM00255">
    <property type="entry name" value="TIR"/>
    <property type="match status" value="1"/>
</dbReference>
<dbReference type="GeneID" id="108849098"/>
<evidence type="ECO:0000256" key="7">
    <source>
        <dbReference type="ARBA" id="ARBA00047304"/>
    </source>
</evidence>
<gene>
    <name evidence="10" type="primary">LOC108849098</name>
</gene>
<dbReference type="SUPFAM" id="SSF52200">
    <property type="entry name" value="Toll/Interleukin receptor TIR domain"/>
    <property type="match status" value="1"/>
</dbReference>
<dbReference type="InterPro" id="IPR032675">
    <property type="entry name" value="LRR_dom_sf"/>
</dbReference>
<keyword evidence="6" id="KW-0520">NAD</keyword>
<dbReference type="Gene3D" id="3.80.10.10">
    <property type="entry name" value="Ribonuclease Inhibitor"/>
    <property type="match status" value="2"/>
</dbReference>